<dbReference type="Proteomes" id="UP000013827">
    <property type="component" value="Unassembled WGS sequence"/>
</dbReference>
<protein>
    <recommendedName>
        <fullName evidence="3">Dynein heavy chain linker domain-containing protein</fullName>
    </recommendedName>
</protein>
<dbReference type="HOGENOM" id="CLU_2241689_0_0_1"/>
<evidence type="ECO:0000313" key="2">
    <source>
        <dbReference type="Proteomes" id="UP000013827"/>
    </source>
</evidence>
<dbReference type="GeneID" id="17260961"/>
<dbReference type="AlphaFoldDB" id="A0A0D3IU22"/>
<evidence type="ECO:0000313" key="1">
    <source>
        <dbReference type="EnsemblProtists" id="EOD14757"/>
    </source>
</evidence>
<organism evidence="1 2">
    <name type="scientific">Emiliania huxleyi (strain CCMP1516)</name>
    <dbReference type="NCBI Taxonomy" id="280463"/>
    <lineage>
        <taxon>Eukaryota</taxon>
        <taxon>Haptista</taxon>
        <taxon>Haptophyta</taxon>
        <taxon>Prymnesiophyceae</taxon>
        <taxon>Isochrysidales</taxon>
        <taxon>Noelaerhabdaceae</taxon>
        <taxon>Emiliania</taxon>
    </lineage>
</organism>
<evidence type="ECO:0008006" key="3">
    <source>
        <dbReference type="Google" id="ProtNLM"/>
    </source>
</evidence>
<dbReference type="EnsemblProtists" id="EOD14757">
    <property type="protein sequence ID" value="EOD14757"/>
    <property type="gene ID" value="EMIHUDRAFT_461587"/>
</dbReference>
<reference evidence="2" key="1">
    <citation type="journal article" date="2013" name="Nature">
        <title>Pan genome of the phytoplankton Emiliania underpins its global distribution.</title>
        <authorList>
            <person name="Read B.A."/>
            <person name="Kegel J."/>
            <person name="Klute M.J."/>
            <person name="Kuo A."/>
            <person name="Lefebvre S.C."/>
            <person name="Maumus F."/>
            <person name="Mayer C."/>
            <person name="Miller J."/>
            <person name="Monier A."/>
            <person name="Salamov A."/>
            <person name="Young J."/>
            <person name="Aguilar M."/>
            <person name="Claverie J.M."/>
            <person name="Frickenhaus S."/>
            <person name="Gonzalez K."/>
            <person name="Herman E.K."/>
            <person name="Lin Y.C."/>
            <person name="Napier J."/>
            <person name="Ogata H."/>
            <person name="Sarno A.F."/>
            <person name="Shmutz J."/>
            <person name="Schroeder D."/>
            <person name="de Vargas C."/>
            <person name="Verret F."/>
            <person name="von Dassow P."/>
            <person name="Valentin K."/>
            <person name="Van de Peer Y."/>
            <person name="Wheeler G."/>
            <person name="Dacks J.B."/>
            <person name="Delwiche C.F."/>
            <person name="Dyhrman S.T."/>
            <person name="Glockner G."/>
            <person name="John U."/>
            <person name="Richards T."/>
            <person name="Worden A.Z."/>
            <person name="Zhang X."/>
            <person name="Grigoriev I.V."/>
            <person name="Allen A.E."/>
            <person name="Bidle K."/>
            <person name="Borodovsky M."/>
            <person name="Bowler C."/>
            <person name="Brownlee C."/>
            <person name="Cock J.M."/>
            <person name="Elias M."/>
            <person name="Gladyshev V.N."/>
            <person name="Groth M."/>
            <person name="Guda C."/>
            <person name="Hadaegh A."/>
            <person name="Iglesias-Rodriguez M.D."/>
            <person name="Jenkins J."/>
            <person name="Jones B.M."/>
            <person name="Lawson T."/>
            <person name="Leese F."/>
            <person name="Lindquist E."/>
            <person name="Lobanov A."/>
            <person name="Lomsadze A."/>
            <person name="Malik S.B."/>
            <person name="Marsh M.E."/>
            <person name="Mackinder L."/>
            <person name="Mock T."/>
            <person name="Mueller-Roeber B."/>
            <person name="Pagarete A."/>
            <person name="Parker M."/>
            <person name="Probert I."/>
            <person name="Quesneville H."/>
            <person name="Raines C."/>
            <person name="Rensing S.A."/>
            <person name="Riano-Pachon D.M."/>
            <person name="Richier S."/>
            <person name="Rokitta S."/>
            <person name="Shiraiwa Y."/>
            <person name="Soanes D.M."/>
            <person name="van der Giezen M."/>
            <person name="Wahlund T.M."/>
            <person name="Williams B."/>
            <person name="Wilson W."/>
            <person name="Wolfe G."/>
            <person name="Wurch L.L."/>
        </authorList>
    </citation>
    <scope>NUCLEOTIDE SEQUENCE</scope>
</reference>
<reference evidence="1" key="2">
    <citation type="submission" date="2024-10" db="UniProtKB">
        <authorList>
            <consortium name="EnsemblProtists"/>
        </authorList>
    </citation>
    <scope>IDENTIFICATION</scope>
</reference>
<accession>A0A0D3IU22</accession>
<sequence length="105" mass="11525">MVADLREHVDELGLLAKRETLQEMETVWPRLCEAAGVPLYPMPPVEQLETMWPFVAAGIRQHAVSASEHLQAGLSKAAKSAVADASATLSETSTSLLDRFMAYWV</sequence>
<dbReference type="PaxDb" id="2903-EOD14757"/>
<keyword evidence="2" id="KW-1185">Reference proteome</keyword>
<proteinExistence type="predicted"/>
<dbReference type="KEGG" id="ehx:EMIHUDRAFT_461587"/>
<name>A0A0D3IU22_EMIH1</name>
<dbReference type="RefSeq" id="XP_005767186.1">
    <property type="nucleotide sequence ID" value="XM_005767129.1"/>
</dbReference>